<reference evidence="1 2" key="1">
    <citation type="journal article" date="2015" name="BMC Genomics">
        <title>Comparative genomics of Fructobacillus spp. and Leuconostoc spp. reveals niche-specific evolution of Fructobacillus spp.</title>
        <authorList>
            <person name="Endo A."/>
            <person name="Tanizawa Y."/>
            <person name="Tanaka N."/>
            <person name="Maeno S."/>
            <person name="Kumar H."/>
            <person name="Shiwa Y."/>
            <person name="Okada S."/>
            <person name="Yoshikawa H."/>
            <person name="Dicks L."/>
            <person name="Nakagawa J."/>
            <person name="Arita M."/>
        </authorList>
    </citation>
    <scope>NUCLEOTIDE SEQUENCE [LARGE SCALE GENOMIC DNA]</scope>
    <source>
        <strain evidence="1 2">JCM 12225</strain>
    </source>
</reference>
<name>A0A0K8MH86_9LACO</name>
<sequence>MTLEINGHDYELKMTFKALKAFDIVNDDFQKNTEKIGNIVMGIVGGDVFALKSALVAMTGNSSNTVQEDLENADNLDDAFGAVENLLLESPLTKKTVKMVYEPIKDGFKQAEEKMMKAVQEAK</sequence>
<gene>
    <name evidence="1" type="ORF">FFIC_241070</name>
</gene>
<dbReference type="Pfam" id="PF12363">
    <property type="entry name" value="Phage_TAC_12"/>
    <property type="match status" value="1"/>
</dbReference>
<evidence type="ECO:0000313" key="2">
    <source>
        <dbReference type="Proteomes" id="UP000253891"/>
    </source>
</evidence>
<dbReference type="EMBL" id="DF968001">
    <property type="protein sequence ID" value="GAO99832.1"/>
    <property type="molecule type" value="Genomic_DNA"/>
</dbReference>
<dbReference type="RefSeq" id="WP_061993214.1">
    <property type="nucleotide sequence ID" value="NZ_DF968001.1"/>
</dbReference>
<dbReference type="InterPro" id="IPR024410">
    <property type="entry name" value="Phage_TAC_12"/>
</dbReference>
<proteinExistence type="predicted"/>
<protein>
    <submittedName>
        <fullName evidence="1">Prohead core scaffold protein</fullName>
    </submittedName>
</protein>
<organism evidence="1 2">
    <name type="scientific">Fructobacillus ficulneus</name>
    <dbReference type="NCBI Taxonomy" id="157463"/>
    <lineage>
        <taxon>Bacteria</taxon>
        <taxon>Bacillati</taxon>
        <taxon>Bacillota</taxon>
        <taxon>Bacilli</taxon>
        <taxon>Lactobacillales</taxon>
        <taxon>Lactobacillaceae</taxon>
        <taxon>Fructobacillus</taxon>
    </lineage>
</organism>
<dbReference type="AlphaFoldDB" id="A0A0K8MH86"/>
<dbReference type="OrthoDB" id="2151911at2"/>
<dbReference type="Proteomes" id="UP000253891">
    <property type="component" value="Unassembled WGS sequence"/>
</dbReference>
<evidence type="ECO:0000313" key="1">
    <source>
        <dbReference type="EMBL" id="GAO99832.1"/>
    </source>
</evidence>
<keyword evidence="2" id="KW-1185">Reference proteome</keyword>
<accession>A0A0K8MH86</accession>
<dbReference type="STRING" id="157463.GCA_001047075_00743"/>